<keyword evidence="2" id="KW-1185">Reference proteome</keyword>
<sequence>MLGYVGSACAIVLTLNLSFKAAAEVEILGFAVCADAGSSLATATTVAKLNTMAVEWKNLTFIFVILTYDLLFLESITRISAPDLALPAEF</sequence>
<accession>A0AB37UQK7</accession>
<evidence type="ECO:0000313" key="1">
    <source>
        <dbReference type="EMBL" id="RUT13673.1"/>
    </source>
</evidence>
<reference evidence="1 2" key="1">
    <citation type="journal article" date="2019" name="Genome Biol. Evol.">
        <title>Day and night: Metabolic profiles and evolutionary relationships of six axenic non-marine cyanobacteria.</title>
        <authorList>
            <person name="Will S.E."/>
            <person name="Henke P."/>
            <person name="Boedeker C."/>
            <person name="Huang S."/>
            <person name="Brinkmann H."/>
            <person name="Rohde M."/>
            <person name="Jarek M."/>
            <person name="Friedl T."/>
            <person name="Seufert S."/>
            <person name="Schumacher M."/>
            <person name="Overmann J."/>
            <person name="Neumann-Schaal M."/>
            <person name="Petersen J."/>
        </authorList>
    </citation>
    <scope>NUCLEOTIDE SEQUENCE [LARGE SCALE GENOMIC DNA]</scope>
    <source>
        <strain evidence="1 2">SAG 39.79</strain>
    </source>
</reference>
<proteinExistence type="predicted"/>
<dbReference type="Proteomes" id="UP000282574">
    <property type="component" value="Unassembled WGS sequence"/>
</dbReference>
<protein>
    <submittedName>
        <fullName evidence="1">Uncharacterized protein</fullName>
    </submittedName>
</protein>
<evidence type="ECO:0000313" key="2">
    <source>
        <dbReference type="Proteomes" id="UP000282574"/>
    </source>
</evidence>
<dbReference type="AlphaFoldDB" id="A0AB37UQK7"/>
<dbReference type="EMBL" id="RSCK01000005">
    <property type="protein sequence ID" value="RUT13673.1"/>
    <property type="molecule type" value="Genomic_DNA"/>
</dbReference>
<organism evidence="1 2">
    <name type="scientific">Chroococcidiopsis cubana SAG 39.79</name>
    <dbReference type="NCBI Taxonomy" id="388085"/>
    <lineage>
        <taxon>Bacteria</taxon>
        <taxon>Bacillati</taxon>
        <taxon>Cyanobacteriota</taxon>
        <taxon>Cyanophyceae</taxon>
        <taxon>Chroococcidiopsidales</taxon>
        <taxon>Chroococcidiopsidaceae</taxon>
        <taxon>Chroococcidiopsis</taxon>
    </lineage>
</organism>
<comment type="caution">
    <text evidence="1">The sequence shown here is derived from an EMBL/GenBank/DDBJ whole genome shotgun (WGS) entry which is preliminary data.</text>
</comment>
<name>A0AB37UQK7_9CYAN</name>
<gene>
    <name evidence="1" type="ORF">DSM107010_09480</name>
</gene>